<name>A0A8H7DML5_9AGAR</name>
<comment type="caution">
    <text evidence="1">The sequence shown here is derived from an EMBL/GenBank/DDBJ whole genome shotgun (WGS) entry which is preliminary data.</text>
</comment>
<organism evidence="1 2">
    <name type="scientific">Mycena sanguinolenta</name>
    <dbReference type="NCBI Taxonomy" id="230812"/>
    <lineage>
        <taxon>Eukaryota</taxon>
        <taxon>Fungi</taxon>
        <taxon>Dikarya</taxon>
        <taxon>Basidiomycota</taxon>
        <taxon>Agaricomycotina</taxon>
        <taxon>Agaricomycetes</taxon>
        <taxon>Agaricomycetidae</taxon>
        <taxon>Agaricales</taxon>
        <taxon>Marasmiineae</taxon>
        <taxon>Mycenaceae</taxon>
        <taxon>Mycena</taxon>
    </lineage>
</organism>
<gene>
    <name evidence="1" type="ORF">MSAN_00090800</name>
</gene>
<evidence type="ECO:0000313" key="2">
    <source>
        <dbReference type="Proteomes" id="UP000623467"/>
    </source>
</evidence>
<evidence type="ECO:0000313" key="1">
    <source>
        <dbReference type="EMBL" id="KAF7376736.1"/>
    </source>
</evidence>
<sequence length="147" mass="15848">MRDPGPTHLPFTSVSICAAACIVPHLSPGFRPVPVLCTKWTDQPHRVVCAAGRMTSFTQLTGEGKPPKTSFTSTTFIPTGIPSGCSLPSCSPAVSTVGEPLPLRLSRPLCAAHTSRTLLAIIGDRSRPRLVTRDERRCIGYPERAWL</sequence>
<dbReference type="EMBL" id="JACAZH010000001">
    <property type="protein sequence ID" value="KAF7376736.1"/>
    <property type="molecule type" value="Genomic_DNA"/>
</dbReference>
<accession>A0A8H7DML5</accession>
<dbReference type="AlphaFoldDB" id="A0A8H7DML5"/>
<keyword evidence="2" id="KW-1185">Reference proteome</keyword>
<protein>
    <submittedName>
        <fullName evidence="1">Uncharacterized protein</fullName>
    </submittedName>
</protein>
<proteinExistence type="predicted"/>
<dbReference type="Proteomes" id="UP000623467">
    <property type="component" value="Unassembled WGS sequence"/>
</dbReference>
<reference evidence="1" key="1">
    <citation type="submission" date="2020-05" db="EMBL/GenBank/DDBJ databases">
        <title>Mycena genomes resolve the evolution of fungal bioluminescence.</title>
        <authorList>
            <person name="Tsai I.J."/>
        </authorList>
    </citation>
    <scope>NUCLEOTIDE SEQUENCE</scope>
    <source>
        <strain evidence="1">160909Yilan</strain>
    </source>
</reference>